<dbReference type="InterPro" id="IPR051534">
    <property type="entry name" value="CBASS_pafABC_assoc_protein"/>
</dbReference>
<gene>
    <name evidence="3" type="ORF">DLJ53_05805</name>
</gene>
<dbReference type="Pfam" id="PF08279">
    <property type="entry name" value="HTH_11"/>
    <property type="match status" value="1"/>
</dbReference>
<reference evidence="3 4" key="1">
    <citation type="submission" date="2018-05" db="EMBL/GenBank/DDBJ databases">
        <title>Acuticoccus sediminis sp. nov., isolated from deep-sea sediment of Indian Ocean.</title>
        <authorList>
            <person name="Liu X."/>
            <person name="Lai Q."/>
            <person name="Du Y."/>
            <person name="Sun F."/>
            <person name="Zhang X."/>
            <person name="Wang S."/>
            <person name="Shao Z."/>
        </authorList>
    </citation>
    <scope>NUCLEOTIDE SEQUENCE [LARGE SCALE GENOMIC DNA]</scope>
    <source>
        <strain evidence="3 4">PTG4-2</strain>
    </source>
</reference>
<dbReference type="RefSeq" id="WP_111343090.1">
    <property type="nucleotide sequence ID" value="NZ_JAIWKD010000001.1"/>
</dbReference>
<dbReference type="PANTHER" id="PTHR34580">
    <property type="match status" value="1"/>
</dbReference>
<dbReference type="InterPro" id="IPR026881">
    <property type="entry name" value="WYL_dom"/>
</dbReference>
<dbReference type="EMBL" id="QHHQ01000001">
    <property type="protein sequence ID" value="RAI03977.1"/>
    <property type="molecule type" value="Genomic_DNA"/>
</dbReference>
<dbReference type="OrthoDB" id="9807255at2"/>
<dbReference type="Proteomes" id="UP000249590">
    <property type="component" value="Unassembled WGS sequence"/>
</dbReference>
<name>A0A8B2NUW9_9HYPH</name>
<feature type="domain" description="WYL" evidence="2">
    <location>
        <begin position="135"/>
        <end position="200"/>
    </location>
</feature>
<dbReference type="Pfam" id="PF13280">
    <property type="entry name" value="WYL"/>
    <property type="match status" value="1"/>
</dbReference>
<evidence type="ECO:0000313" key="3">
    <source>
        <dbReference type="EMBL" id="RAI03977.1"/>
    </source>
</evidence>
<comment type="caution">
    <text evidence="3">The sequence shown here is derived from an EMBL/GenBank/DDBJ whole genome shotgun (WGS) entry which is preliminary data.</text>
</comment>
<dbReference type="InterPro" id="IPR013196">
    <property type="entry name" value="HTH_11"/>
</dbReference>
<dbReference type="InterPro" id="IPR036388">
    <property type="entry name" value="WH-like_DNA-bd_sf"/>
</dbReference>
<evidence type="ECO:0000259" key="1">
    <source>
        <dbReference type="Pfam" id="PF08279"/>
    </source>
</evidence>
<dbReference type="PANTHER" id="PTHR34580:SF3">
    <property type="entry name" value="PROTEIN PAFB"/>
    <property type="match status" value="1"/>
</dbReference>
<keyword evidence="4" id="KW-1185">Reference proteome</keyword>
<dbReference type="PROSITE" id="PS52050">
    <property type="entry name" value="WYL"/>
    <property type="match status" value="1"/>
</dbReference>
<accession>A0A8B2NUW9</accession>
<proteinExistence type="predicted"/>
<dbReference type="Gene3D" id="1.10.10.10">
    <property type="entry name" value="Winged helix-like DNA-binding domain superfamily/Winged helix DNA-binding domain"/>
    <property type="match status" value="1"/>
</dbReference>
<feature type="domain" description="Helix-turn-helix type 11" evidence="1">
    <location>
        <begin position="6"/>
        <end position="58"/>
    </location>
</feature>
<dbReference type="InterPro" id="IPR036390">
    <property type="entry name" value="WH_DNA-bd_sf"/>
</dbReference>
<evidence type="ECO:0000313" key="4">
    <source>
        <dbReference type="Proteomes" id="UP000249590"/>
    </source>
</evidence>
<protein>
    <submittedName>
        <fullName evidence="3">Transcriptional regulator</fullName>
    </submittedName>
</protein>
<organism evidence="3 4">
    <name type="scientific">Acuticoccus sediminis</name>
    <dbReference type="NCBI Taxonomy" id="2184697"/>
    <lineage>
        <taxon>Bacteria</taxon>
        <taxon>Pseudomonadati</taxon>
        <taxon>Pseudomonadota</taxon>
        <taxon>Alphaproteobacteria</taxon>
        <taxon>Hyphomicrobiales</taxon>
        <taxon>Amorphaceae</taxon>
        <taxon>Acuticoccus</taxon>
    </lineage>
</organism>
<dbReference type="SUPFAM" id="SSF46785">
    <property type="entry name" value="Winged helix' DNA-binding domain"/>
    <property type="match status" value="1"/>
</dbReference>
<sequence length="223" mass="25012">MSRAHRLFLLLEALRRRRRPVTGQVLAEELGVSLRTLYRDIDGLRAQGARIDGEAGIGFVLRPGFTVPPLMFTSAEIEALVLGSRWVAARADTDLAAAAENALEKIAGVVPEHAREELEATTLIVPPGERHSDGFAIVRDAIRRQTKLRLDYRDAGGAVTARTVWPVAVGYFDSAHILVAWCELRNAYRHFRADRIARVEPTEERLPRPRRALHAEWLRVRDA</sequence>
<evidence type="ECO:0000259" key="2">
    <source>
        <dbReference type="Pfam" id="PF13280"/>
    </source>
</evidence>
<dbReference type="AlphaFoldDB" id="A0A8B2NUW9"/>